<sequence>MKGSSKKGHPKHPRLAAFFGLIPPPSRHQDGSTIPSRVGSSSKRRSTDSKPKSDTGSSERDHICSETKCHVGAISSHKHCHRKSKTLVPTSATEKEPGPAKENENVQRHSSHEHRSYRVSTLELGHTTNPEPRALKEQIIRQQCPRSRNHGEGNASLPAKRHHRGCINKNGKRPPGAPEVGNEDWWAQECDNDSIAPSESISVRGSRNAKMRHTPDMRSTLQSTQTLHNEDC</sequence>
<reference evidence="2" key="1">
    <citation type="submission" date="2022-07" db="EMBL/GenBank/DDBJ databases">
        <title>Draft genome sequence of Zalerion maritima ATCC 34329, a (micro)plastics degrading marine fungus.</title>
        <authorList>
            <person name="Paco A."/>
            <person name="Goncalves M.F.M."/>
            <person name="Rocha-Santos T.A.P."/>
            <person name="Alves A."/>
        </authorList>
    </citation>
    <scope>NUCLEOTIDE SEQUENCE</scope>
    <source>
        <strain evidence="2">ATCC 34329</strain>
    </source>
</reference>
<dbReference type="EMBL" id="JAKWBI020000308">
    <property type="protein sequence ID" value="KAJ2896872.1"/>
    <property type="molecule type" value="Genomic_DNA"/>
</dbReference>
<protein>
    <submittedName>
        <fullName evidence="2">Uncharacterized protein</fullName>
    </submittedName>
</protein>
<feature type="compositionally biased region" description="Polar residues" evidence="1">
    <location>
        <begin position="195"/>
        <end position="205"/>
    </location>
</feature>
<feature type="compositionally biased region" description="Basic residues" evidence="1">
    <location>
        <begin position="76"/>
        <end position="85"/>
    </location>
</feature>
<evidence type="ECO:0000313" key="3">
    <source>
        <dbReference type="Proteomes" id="UP001201980"/>
    </source>
</evidence>
<evidence type="ECO:0000256" key="1">
    <source>
        <dbReference type="SAM" id="MobiDB-lite"/>
    </source>
</evidence>
<feature type="compositionally biased region" description="Basic residues" evidence="1">
    <location>
        <begin position="1"/>
        <end position="14"/>
    </location>
</feature>
<organism evidence="2 3">
    <name type="scientific">Zalerion maritima</name>
    <dbReference type="NCBI Taxonomy" id="339359"/>
    <lineage>
        <taxon>Eukaryota</taxon>
        <taxon>Fungi</taxon>
        <taxon>Dikarya</taxon>
        <taxon>Ascomycota</taxon>
        <taxon>Pezizomycotina</taxon>
        <taxon>Sordariomycetes</taxon>
        <taxon>Lulworthiomycetidae</taxon>
        <taxon>Lulworthiales</taxon>
        <taxon>Lulworthiaceae</taxon>
        <taxon>Zalerion</taxon>
    </lineage>
</organism>
<feature type="region of interest" description="Disordered" evidence="1">
    <location>
        <begin position="143"/>
        <end position="232"/>
    </location>
</feature>
<feature type="compositionally biased region" description="Polar residues" evidence="1">
    <location>
        <begin position="31"/>
        <end position="41"/>
    </location>
</feature>
<keyword evidence="3" id="KW-1185">Reference proteome</keyword>
<proteinExistence type="predicted"/>
<name>A0AAD5RKN5_9PEZI</name>
<gene>
    <name evidence="2" type="ORF">MKZ38_005124</name>
</gene>
<accession>A0AAD5RKN5</accession>
<feature type="compositionally biased region" description="Basic residues" evidence="1">
    <location>
        <begin position="159"/>
        <end position="172"/>
    </location>
</feature>
<evidence type="ECO:0000313" key="2">
    <source>
        <dbReference type="EMBL" id="KAJ2896872.1"/>
    </source>
</evidence>
<feature type="compositionally biased region" description="Basic and acidic residues" evidence="1">
    <location>
        <begin position="93"/>
        <end position="107"/>
    </location>
</feature>
<dbReference type="Proteomes" id="UP001201980">
    <property type="component" value="Unassembled WGS sequence"/>
</dbReference>
<feature type="region of interest" description="Disordered" evidence="1">
    <location>
        <begin position="1"/>
        <end position="117"/>
    </location>
</feature>
<comment type="caution">
    <text evidence="2">The sequence shown here is derived from an EMBL/GenBank/DDBJ whole genome shotgun (WGS) entry which is preliminary data.</text>
</comment>
<feature type="compositionally biased region" description="Basic and acidic residues" evidence="1">
    <location>
        <begin position="45"/>
        <end position="69"/>
    </location>
</feature>
<feature type="compositionally biased region" description="Polar residues" evidence="1">
    <location>
        <begin position="217"/>
        <end position="232"/>
    </location>
</feature>
<dbReference type="AlphaFoldDB" id="A0AAD5RKN5"/>